<keyword evidence="5" id="KW-1185">Reference proteome</keyword>
<feature type="transmembrane region" description="Helical" evidence="2">
    <location>
        <begin position="133"/>
        <end position="155"/>
    </location>
</feature>
<evidence type="ECO:0000259" key="3">
    <source>
        <dbReference type="Pfam" id="PF01757"/>
    </source>
</evidence>
<feature type="region of interest" description="Disordered" evidence="1">
    <location>
        <begin position="1"/>
        <end position="24"/>
    </location>
</feature>
<gene>
    <name evidence="4" type="ORF">FYC51_16060</name>
</gene>
<feature type="region of interest" description="Disordered" evidence="1">
    <location>
        <begin position="44"/>
        <end position="84"/>
    </location>
</feature>
<comment type="caution">
    <text evidence="4">The sequence shown here is derived from an EMBL/GenBank/DDBJ whole genome shotgun (WGS) entry which is preliminary data.</text>
</comment>
<feature type="transmembrane region" description="Helical" evidence="2">
    <location>
        <begin position="408"/>
        <end position="427"/>
    </location>
</feature>
<keyword evidence="2" id="KW-1133">Transmembrane helix</keyword>
<dbReference type="Proteomes" id="UP000325243">
    <property type="component" value="Unassembled WGS sequence"/>
</dbReference>
<name>A0A5S4V019_9MICO</name>
<keyword evidence="2" id="KW-0472">Membrane</keyword>
<sequence length="498" mass="52875">MVSSSIVSGDHQSTGAGITSPVSRRMPRRRALLALRRPLPNRARRRALARPRSCDTSPRPANVGGAVTESRVTHPAASARGGSARDPAMDLVRVLCVVLVVAGHLLMIGATIVPGRGLVVERTLLETQWIGPLTWIAQIMPLFFVVGGFAGLGAWRRLEASGGTASDYIRSRILRLARPSIALFTALAIGILAMHLTGVDPVSIRLIGLGISAPLWFLAAYAFAQAYLPGLATFHARAPWWTLATLAAGALACDILRFATGFEALALLDMTFVWLFAQQLGFWIADGWFARRSPATVAAIGAGAYLVLFGLVGLGYPGNMLDNLWPPTFAIVALAVGQTCLLVLAHPALTKLVSVRWVRVVVAVVGARLMTVYLWHVPVLALVIGLLLLTPLPAPAAGSPAWWLTRPAVLVVMVVVLAGISAVLGRLERPSPAPRQRPSDWATGLASACMVLPPFAVLVWGLYFLVAACSALLLAGAVLLLNPLPARARERDPSAVTP</sequence>
<evidence type="ECO:0000313" key="5">
    <source>
        <dbReference type="Proteomes" id="UP000325243"/>
    </source>
</evidence>
<dbReference type="Pfam" id="PF01757">
    <property type="entry name" value="Acyl_transf_3"/>
    <property type="match status" value="1"/>
</dbReference>
<dbReference type="AlphaFoldDB" id="A0A5S4V019"/>
<feature type="transmembrane region" description="Helical" evidence="2">
    <location>
        <begin position="265"/>
        <end position="285"/>
    </location>
</feature>
<keyword evidence="2" id="KW-0812">Transmembrane</keyword>
<feature type="compositionally biased region" description="Polar residues" evidence="1">
    <location>
        <begin position="1"/>
        <end position="22"/>
    </location>
</feature>
<feature type="transmembrane region" description="Helical" evidence="2">
    <location>
        <begin position="324"/>
        <end position="345"/>
    </location>
</feature>
<reference evidence="4 5" key="1">
    <citation type="submission" date="2019-08" db="EMBL/GenBank/DDBJ databases">
        <authorList>
            <person name="Hu J."/>
        </authorList>
    </citation>
    <scope>NUCLEOTIDE SEQUENCE [LARGE SCALE GENOMIC DNA]</scope>
    <source>
        <strain evidence="4 5">NEAU-184</strain>
    </source>
</reference>
<proteinExistence type="predicted"/>
<dbReference type="GO" id="GO:0016747">
    <property type="term" value="F:acyltransferase activity, transferring groups other than amino-acyl groups"/>
    <property type="evidence" value="ECO:0007669"/>
    <property type="project" value="InterPro"/>
</dbReference>
<evidence type="ECO:0000313" key="4">
    <source>
        <dbReference type="EMBL" id="TYL50681.1"/>
    </source>
</evidence>
<accession>A0A5S4V019</accession>
<feature type="transmembrane region" description="Helical" evidence="2">
    <location>
        <begin position="357"/>
        <end position="388"/>
    </location>
</feature>
<feature type="transmembrane region" description="Helical" evidence="2">
    <location>
        <begin position="202"/>
        <end position="228"/>
    </location>
</feature>
<feature type="domain" description="Acyltransferase 3" evidence="3">
    <location>
        <begin position="87"/>
        <end position="419"/>
    </location>
</feature>
<evidence type="ECO:0000256" key="2">
    <source>
        <dbReference type="SAM" id="Phobius"/>
    </source>
</evidence>
<dbReference type="InterPro" id="IPR002656">
    <property type="entry name" value="Acyl_transf_3_dom"/>
</dbReference>
<evidence type="ECO:0000256" key="1">
    <source>
        <dbReference type="SAM" id="MobiDB-lite"/>
    </source>
</evidence>
<feature type="transmembrane region" description="Helical" evidence="2">
    <location>
        <begin position="462"/>
        <end position="481"/>
    </location>
</feature>
<feature type="transmembrane region" description="Helical" evidence="2">
    <location>
        <begin position="176"/>
        <end position="196"/>
    </location>
</feature>
<keyword evidence="4" id="KW-0012">Acyltransferase</keyword>
<keyword evidence="4" id="KW-0808">Transferase</keyword>
<organism evidence="4 5">
    <name type="scientific">Agromyces mariniharenae</name>
    <dbReference type="NCBI Taxonomy" id="2604423"/>
    <lineage>
        <taxon>Bacteria</taxon>
        <taxon>Bacillati</taxon>
        <taxon>Actinomycetota</taxon>
        <taxon>Actinomycetes</taxon>
        <taxon>Micrococcales</taxon>
        <taxon>Microbacteriaceae</taxon>
        <taxon>Agromyces</taxon>
    </lineage>
</organism>
<feature type="transmembrane region" description="Helical" evidence="2">
    <location>
        <begin position="297"/>
        <end position="318"/>
    </location>
</feature>
<feature type="transmembrane region" description="Helical" evidence="2">
    <location>
        <begin position="240"/>
        <end position="259"/>
    </location>
</feature>
<protein>
    <submittedName>
        <fullName evidence="4">Acyltransferase</fullName>
    </submittedName>
</protein>
<dbReference type="EMBL" id="VSSB01000002">
    <property type="protein sequence ID" value="TYL50681.1"/>
    <property type="molecule type" value="Genomic_DNA"/>
</dbReference>
<feature type="transmembrane region" description="Helical" evidence="2">
    <location>
        <begin position="91"/>
        <end position="113"/>
    </location>
</feature>